<reference evidence="3 4" key="1">
    <citation type="journal article" date="2016" name="MBio">
        <title>Lateral Gene Transfer in a Heavy Metal-Contaminated-Groundwater Microbial Community.</title>
        <authorList>
            <person name="Hemme C.L."/>
            <person name="Green S.J."/>
            <person name="Rishishwar L."/>
            <person name="Prakash O."/>
            <person name="Pettenato A."/>
            <person name="Chakraborty R."/>
            <person name="Deutschbauer A.M."/>
            <person name="Van Nostrand J.D."/>
            <person name="Wu L."/>
            <person name="He Z."/>
            <person name="Jordan I.K."/>
            <person name="Hazen T.C."/>
            <person name="Arkin A.P."/>
            <person name="Kostka J.E."/>
            <person name="Zhou J."/>
        </authorList>
    </citation>
    <scope>NUCLEOTIDE SEQUENCE [LARGE SCALE GENOMIC DNA]</scope>
    <source>
        <strain evidence="3 4">FW104-T7</strain>
    </source>
</reference>
<keyword evidence="4" id="KW-1185">Reference proteome</keyword>
<accession>A0A154QCS3</accession>
<feature type="compositionally biased region" description="Low complexity" evidence="1">
    <location>
        <begin position="266"/>
        <end position="278"/>
    </location>
</feature>
<name>A0A154QCS3_9GAMM</name>
<evidence type="ECO:0000313" key="4">
    <source>
        <dbReference type="Proteomes" id="UP000076131"/>
    </source>
</evidence>
<feature type="region of interest" description="Disordered" evidence="1">
    <location>
        <begin position="253"/>
        <end position="305"/>
    </location>
</feature>
<dbReference type="AlphaFoldDB" id="A0A154QCS3"/>
<comment type="caution">
    <text evidence="3">The sequence shown here is derived from an EMBL/GenBank/DDBJ whole genome shotgun (WGS) entry which is preliminary data.</text>
</comment>
<dbReference type="eggNOG" id="ENOG502ZCGB">
    <property type="taxonomic scope" value="Bacteria"/>
</dbReference>
<evidence type="ECO:0000259" key="2">
    <source>
        <dbReference type="Pfam" id="PF03167"/>
    </source>
</evidence>
<sequence>MTMNTYIERFRSIVLDNPRLDPHDDRLVVERTNRIACHYAPFEYVNRDAKVVLLGITPGAQQAGNALNALRTALQGGANDALALQRAKQSASFSGPMRSNLVAMLDRIGMQRTLNIETCARLFDSRTDLAHFTSALRYPVFLDGKDYSGSPSILATPILRSMTQRWLSQEIAQLRDAFWVPLGKESAAVLADFVSRGELKVDHVLAGMPHPSGANAERIAYFLGTKKREDLSAKTNPMLLDDARERLTRSVTLRGSSSSAIETMRPSSIPAGSSAPISNTRRALPTGQATKRDGGFNFEVQHPQR</sequence>
<evidence type="ECO:0000256" key="1">
    <source>
        <dbReference type="SAM" id="MobiDB-lite"/>
    </source>
</evidence>
<proteinExistence type="predicted"/>
<gene>
    <name evidence="3" type="ORF">RHOFW104T7_02590</name>
</gene>
<dbReference type="Pfam" id="PF03167">
    <property type="entry name" value="UDG"/>
    <property type="match status" value="1"/>
</dbReference>
<organism evidence="3 4">
    <name type="scientific">Rhodanobacter thiooxydans</name>
    <dbReference type="NCBI Taxonomy" id="416169"/>
    <lineage>
        <taxon>Bacteria</taxon>
        <taxon>Pseudomonadati</taxon>
        <taxon>Pseudomonadota</taxon>
        <taxon>Gammaproteobacteria</taxon>
        <taxon>Lysobacterales</taxon>
        <taxon>Rhodanobacteraceae</taxon>
        <taxon>Rhodanobacter</taxon>
    </lineage>
</organism>
<dbReference type="InterPro" id="IPR005122">
    <property type="entry name" value="Uracil-DNA_glycosylase-like"/>
</dbReference>
<evidence type="ECO:0000313" key="3">
    <source>
        <dbReference type="EMBL" id="KZC22038.1"/>
    </source>
</evidence>
<dbReference type="EMBL" id="LVJS01000138">
    <property type="protein sequence ID" value="KZC22038.1"/>
    <property type="molecule type" value="Genomic_DNA"/>
</dbReference>
<dbReference type="STRING" id="416169.RHOFW104T7_02590"/>
<protein>
    <recommendedName>
        <fullName evidence="2">Uracil-DNA glycosylase-like domain-containing protein</fullName>
    </recommendedName>
</protein>
<dbReference type="Proteomes" id="UP000076131">
    <property type="component" value="Unassembled WGS sequence"/>
</dbReference>
<feature type="domain" description="Uracil-DNA glycosylase-like" evidence="2">
    <location>
        <begin position="42"/>
        <end position="219"/>
    </location>
</feature>